<proteinExistence type="predicted"/>
<dbReference type="EMBL" id="CAJVQC010008217">
    <property type="protein sequence ID" value="CAG8589606.1"/>
    <property type="molecule type" value="Genomic_DNA"/>
</dbReference>
<sequence>MTAKSAPILEKPPNALSDSSEISQNLLNFGNQSSTSTYSSPNHQENQSKASFAPEFIKYFTIPEQHYRWQIDLNLLTQQENEKNIYHSLKGKIAAFMSIAEPKTLNDAIENARK</sequence>
<dbReference type="Proteomes" id="UP000789920">
    <property type="component" value="Unassembled WGS sequence"/>
</dbReference>
<protein>
    <submittedName>
        <fullName evidence="1">3729_t:CDS:1</fullName>
    </submittedName>
</protein>
<reference evidence="1" key="1">
    <citation type="submission" date="2021-06" db="EMBL/GenBank/DDBJ databases">
        <authorList>
            <person name="Kallberg Y."/>
            <person name="Tangrot J."/>
            <person name="Rosling A."/>
        </authorList>
    </citation>
    <scope>NUCLEOTIDE SEQUENCE</scope>
    <source>
        <strain evidence="1">MA461A</strain>
    </source>
</reference>
<gene>
    <name evidence="1" type="ORF">RPERSI_LOCUS5482</name>
</gene>
<comment type="caution">
    <text evidence="1">The sequence shown here is derived from an EMBL/GenBank/DDBJ whole genome shotgun (WGS) entry which is preliminary data.</text>
</comment>
<organism evidence="1 2">
    <name type="scientific">Racocetra persica</name>
    <dbReference type="NCBI Taxonomy" id="160502"/>
    <lineage>
        <taxon>Eukaryota</taxon>
        <taxon>Fungi</taxon>
        <taxon>Fungi incertae sedis</taxon>
        <taxon>Mucoromycota</taxon>
        <taxon>Glomeromycotina</taxon>
        <taxon>Glomeromycetes</taxon>
        <taxon>Diversisporales</taxon>
        <taxon>Gigasporaceae</taxon>
        <taxon>Racocetra</taxon>
    </lineage>
</organism>
<accession>A0ACA9MKQ2</accession>
<keyword evidence="2" id="KW-1185">Reference proteome</keyword>
<evidence type="ECO:0000313" key="2">
    <source>
        <dbReference type="Proteomes" id="UP000789920"/>
    </source>
</evidence>
<evidence type="ECO:0000313" key="1">
    <source>
        <dbReference type="EMBL" id="CAG8589606.1"/>
    </source>
</evidence>
<name>A0ACA9MKQ2_9GLOM</name>